<keyword evidence="2" id="KW-0732">Signal</keyword>
<dbReference type="AlphaFoldDB" id="A0A0B8NNZ2"/>
<evidence type="ECO:0000256" key="2">
    <source>
        <dbReference type="SAM" id="SignalP"/>
    </source>
</evidence>
<feature type="region of interest" description="Disordered" evidence="1">
    <location>
        <begin position="41"/>
        <end position="89"/>
    </location>
</feature>
<name>A0A0B8NNZ2_9VIBR</name>
<feature type="signal peptide" evidence="2">
    <location>
        <begin position="1"/>
        <end position="21"/>
    </location>
</feature>
<evidence type="ECO:0000313" key="3">
    <source>
        <dbReference type="EMBL" id="GAM55721.1"/>
    </source>
</evidence>
<organism evidence="3 4">
    <name type="scientific">Vibrio ishigakensis</name>
    <dbReference type="NCBI Taxonomy" id="1481914"/>
    <lineage>
        <taxon>Bacteria</taxon>
        <taxon>Pseudomonadati</taxon>
        <taxon>Pseudomonadota</taxon>
        <taxon>Gammaproteobacteria</taxon>
        <taxon>Vibrionales</taxon>
        <taxon>Vibrionaceae</taxon>
        <taxon>Vibrio</taxon>
    </lineage>
</organism>
<dbReference type="EMBL" id="BBRZ01000017">
    <property type="protein sequence ID" value="GAM55721.1"/>
    <property type="molecule type" value="Genomic_DNA"/>
</dbReference>
<proteinExistence type="predicted"/>
<gene>
    <name evidence="3" type="ORF">JCM19231_785</name>
</gene>
<dbReference type="Proteomes" id="UP000031671">
    <property type="component" value="Unassembled WGS sequence"/>
</dbReference>
<accession>A0A0B8NNZ2</accession>
<feature type="chain" id="PRO_5002122549" evidence="2">
    <location>
        <begin position="22"/>
        <end position="89"/>
    </location>
</feature>
<reference evidence="3 4" key="2">
    <citation type="submission" date="2015-01" db="EMBL/GenBank/DDBJ databases">
        <authorList>
            <consortium name="NBRP consortium"/>
            <person name="Sawabe T."/>
            <person name="Meirelles P."/>
            <person name="Feng G."/>
            <person name="Sayaka M."/>
            <person name="Hattori M."/>
            <person name="Ohkuma M."/>
        </authorList>
    </citation>
    <scope>NUCLEOTIDE SEQUENCE [LARGE SCALE GENOMIC DNA]</scope>
    <source>
        <strain evidence="4">JCM 19231</strain>
    </source>
</reference>
<sequence length="89" mass="9714">MNLKVTVITSLVVAFAPAVSAAEAPSFNDLFGSSILIAENRSGNSNDMRGHSSKPMADDSMIEAYESKEMDSEIMNDSQERGRIHHKRA</sequence>
<protein>
    <submittedName>
        <fullName evidence="3">Uncharacterized protein</fullName>
    </submittedName>
</protein>
<evidence type="ECO:0000313" key="4">
    <source>
        <dbReference type="Proteomes" id="UP000031671"/>
    </source>
</evidence>
<comment type="caution">
    <text evidence="3">The sequence shown here is derived from an EMBL/GenBank/DDBJ whole genome shotgun (WGS) entry which is preliminary data.</text>
</comment>
<keyword evidence="4" id="KW-1185">Reference proteome</keyword>
<evidence type="ECO:0000256" key="1">
    <source>
        <dbReference type="SAM" id="MobiDB-lite"/>
    </source>
</evidence>
<dbReference type="RefSeq" id="WP_261835052.1">
    <property type="nucleotide sequence ID" value="NZ_AP024881.1"/>
</dbReference>
<reference evidence="3 4" key="1">
    <citation type="submission" date="2015-01" db="EMBL/GenBank/DDBJ databases">
        <title>Vibrio sp. C1 JCM 19231 whole genome shotgun sequence.</title>
        <authorList>
            <person name="Sawabe T."/>
            <person name="Meirelles P."/>
            <person name="Feng G."/>
            <person name="Sayaka M."/>
            <person name="Hattori M."/>
            <person name="Ohkuma M."/>
        </authorList>
    </citation>
    <scope>NUCLEOTIDE SEQUENCE [LARGE SCALE GENOMIC DNA]</scope>
    <source>
        <strain evidence="4">JCM 19231</strain>
    </source>
</reference>